<dbReference type="Pfam" id="PF03345">
    <property type="entry name" value="OST48_N"/>
    <property type="match status" value="1"/>
</dbReference>
<feature type="signal peptide" evidence="8">
    <location>
        <begin position="1"/>
        <end position="18"/>
    </location>
</feature>
<keyword evidence="4 8" id="KW-0812">Transmembrane</keyword>
<protein>
    <recommendedName>
        <fullName evidence="8">Dolichyl-diphosphooligosaccharide--protein glycosyltransferase subunit WBP1</fullName>
        <shortName evidence="8">Oligosaccharyl transferase subunit WBP1</shortName>
    </recommendedName>
</protein>
<dbReference type="GO" id="GO:0018279">
    <property type="term" value="P:protein N-linked glycosylation via asparagine"/>
    <property type="evidence" value="ECO:0007669"/>
    <property type="project" value="UniProtKB-UniRule"/>
</dbReference>
<keyword evidence="12" id="KW-1185">Reference proteome</keyword>
<keyword evidence="8" id="KW-0732">Signal</keyword>
<evidence type="ECO:0000256" key="3">
    <source>
        <dbReference type="ARBA" id="ARBA00008743"/>
    </source>
</evidence>
<name>A0A9P4J6H8_9PEZI</name>
<keyword evidence="6 8" id="KW-1133">Transmembrane helix</keyword>
<dbReference type="PANTHER" id="PTHR10830:SF0">
    <property type="entry name" value="DOLICHYL-DIPHOSPHOOLIGOSACCHARIDE--PROTEIN GLYCOSYLTRANSFERASE 48 KDA SUBUNIT"/>
    <property type="match status" value="1"/>
</dbReference>
<comment type="function">
    <text evidence="8">Subunit of the oligosaccharyl transferase (OST) complex that catalyzes the initial transfer of a defined glycan (Glc(3)Man(9)GlcNAc(2) in eukaryotes) from the lipid carrier dolichol-pyrophosphate to an asparagine residue within an Asn-X-Ser/Thr consensus motif in nascent polypeptide chains, the first step in protein N-glycosylation. N-glycosylation occurs cotranslationally and the complex associates with the Sec61 complex at the channel-forming translocon complex that mediates protein translocation across the endoplasmic reticulum (ER).</text>
</comment>
<dbReference type="OrthoDB" id="29105at2759"/>
<dbReference type="EMBL" id="ML996082">
    <property type="protein sequence ID" value="KAF2155769.1"/>
    <property type="molecule type" value="Genomic_DNA"/>
</dbReference>
<dbReference type="Proteomes" id="UP000799439">
    <property type="component" value="Unassembled WGS sequence"/>
</dbReference>
<feature type="domain" description="OST48 middle" evidence="10">
    <location>
        <begin position="314"/>
        <end position="453"/>
    </location>
</feature>
<sequence>MRWLLSFLLTALLGTVQALSITGSRVLVVIDDVAEKDKYSQFWQDLESRGFTLKFQTPKTPDLSLLKLGALAYDHLLLLPSKSKGLGPNLTPNLLVDYIQNKGNILLTLSGDGSVPSSIASTLLEFDITLPPEKNSVVVDHFSYDKNSAAEKHDVILSAPPSSLRGDLRSYFHGARLLAVPRAVGQVLGNSNPLLAPILRAPETAYAYDPKESEAIEDVFASGSQLSLVTAFQARNSARLTVLGSAEMLENKWFDAKVLGRMGGMQVPVGNREFAERLSMWTFQEIGVLQVGRLEHHLNEPAVKGSAVSSPEINPDIYRIKNDVSYSIELSEWDVDSYKPFTPPGTDKLQLEFSMLSPFHRLDLTPTSKTLNSTIYSTSFRLPDQHGIFNFLVNYKRPFMTNIYEKRTVTVRHFAHDEWPRSFVISGAYPWVAGIGVTVTGWVLFVGIWLYSKPTETSTKKTQ</sequence>
<comment type="subunit">
    <text evidence="8">Component of the oligosaccharyltransferase (OST) complex.</text>
</comment>
<evidence type="ECO:0000259" key="9">
    <source>
        <dbReference type="Pfam" id="PF03345"/>
    </source>
</evidence>
<evidence type="ECO:0000313" key="11">
    <source>
        <dbReference type="EMBL" id="KAF2155769.1"/>
    </source>
</evidence>
<keyword evidence="7 8" id="KW-0472">Membrane</keyword>
<evidence type="ECO:0000256" key="4">
    <source>
        <dbReference type="ARBA" id="ARBA00022692"/>
    </source>
</evidence>
<proteinExistence type="inferred from homology"/>
<evidence type="ECO:0000259" key="10">
    <source>
        <dbReference type="Pfam" id="PF23358"/>
    </source>
</evidence>
<dbReference type="Pfam" id="PF23358">
    <property type="entry name" value="OST48_MD"/>
    <property type="match status" value="1"/>
</dbReference>
<organism evidence="11 12">
    <name type="scientific">Myriangium duriaei CBS 260.36</name>
    <dbReference type="NCBI Taxonomy" id="1168546"/>
    <lineage>
        <taxon>Eukaryota</taxon>
        <taxon>Fungi</taxon>
        <taxon>Dikarya</taxon>
        <taxon>Ascomycota</taxon>
        <taxon>Pezizomycotina</taxon>
        <taxon>Dothideomycetes</taxon>
        <taxon>Dothideomycetidae</taxon>
        <taxon>Myriangiales</taxon>
        <taxon>Myriangiaceae</taxon>
        <taxon>Myriangium</taxon>
    </lineage>
</organism>
<dbReference type="PANTHER" id="PTHR10830">
    <property type="entry name" value="DOLICHYL-DIPHOSPHOOLIGOSACCHARIDE--PROTEIN GLYCOSYLTRANSFERASE 48 KDA SUBUNIT"/>
    <property type="match status" value="1"/>
</dbReference>
<evidence type="ECO:0000313" key="12">
    <source>
        <dbReference type="Proteomes" id="UP000799439"/>
    </source>
</evidence>
<comment type="subcellular location">
    <subcellularLocation>
        <location evidence="8">Endoplasmic reticulum membrane</location>
        <topology evidence="8">Single-pass type I membrane protein</topology>
    </subcellularLocation>
    <subcellularLocation>
        <location evidence="1">Membrane</location>
        <topology evidence="1">Single-pass type I membrane protein</topology>
    </subcellularLocation>
</comment>
<dbReference type="InterPro" id="IPR055459">
    <property type="entry name" value="OST48_MD"/>
</dbReference>
<evidence type="ECO:0000256" key="2">
    <source>
        <dbReference type="ARBA" id="ARBA00004922"/>
    </source>
</evidence>
<gene>
    <name evidence="11" type="ORF">K461DRAFT_274787</name>
</gene>
<evidence type="ECO:0000256" key="1">
    <source>
        <dbReference type="ARBA" id="ARBA00004479"/>
    </source>
</evidence>
<feature type="domain" description="OST48 N-terminal" evidence="9">
    <location>
        <begin position="25"/>
        <end position="282"/>
    </location>
</feature>
<comment type="pathway">
    <text evidence="2 8">Protein modification; protein glycosylation.</text>
</comment>
<reference evidence="11" key="1">
    <citation type="journal article" date="2020" name="Stud. Mycol.">
        <title>101 Dothideomycetes genomes: a test case for predicting lifestyles and emergence of pathogens.</title>
        <authorList>
            <person name="Haridas S."/>
            <person name="Albert R."/>
            <person name="Binder M."/>
            <person name="Bloem J."/>
            <person name="Labutti K."/>
            <person name="Salamov A."/>
            <person name="Andreopoulos B."/>
            <person name="Baker S."/>
            <person name="Barry K."/>
            <person name="Bills G."/>
            <person name="Bluhm B."/>
            <person name="Cannon C."/>
            <person name="Castanera R."/>
            <person name="Culley D."/>
            <person name="Daum C."/>
            <person name="Ezra D."/>
            <person name="Gonzalez J."/>
            <person name="Henrissat B."/>
            <person name="Kuo A."/>
            <person name="Liang C."/>
            <person name="Lipzen A."/>
            <person name="Lutzoni F."/>
            <person name="Magnuson J."/>
            <person name="Mondo S."/>
            <person name="Nolan M."/>
            <person name="Ohm R."/>
            <person name="Pangilinan J."/>
            <person name="Park H.-J."/>
            <person name="Ramirez L."/>
            <person name="Alfaro M."/>
            <person name="Sun H."/>
            <person name="Tritt A."/>
            <person name="Yoshinaga Y."/>
            <person name="Zwiers L.-H."/>
            <person name="Turgeon B."/>
            <person name="Goodwin S."/>
            <person name="Spatafora J."/>
            <person name="Crous P."/>
            <person name="Grigoriev I."/>
        </authorList>
    </citation>
    <scope>NUCLEOTIDE SEQUENCE</scope>
    <source>
        <strain evidence="11">CBS 260.36</strain>
    </source>
</reference>
<keyword evidence="5 8" id="KW-0256">Endoplasmic reticulum</keyword>
<evidence type="ECO:0000256" key="5">
    <source>
        <dbReference type="ARBA" id="ARBA00022824"/>
    </source>
</evidence>
<dbReference type="InterPro" id="IPR055457">
    <property type="entry name" value="OST48_N"/>
</dbReference>
<evidence type="ECO:0000256" key="7">
    <source>
        <dbReference type="ARBA" id="ARBA00023136"/>
    </source>
</evidence>
<evidence type="ECO:0000256" key="8">
    <source>
        <dbReference type="RuleBase" id="RU361142"/>
    </source>
</evidence>
<comment type="caution">
    <text evidence="11">The sequence shown here is derived from an EMBL/GenBank/DDBJ whole genome shotgun (WGS) entry which is preliminary data.</text>
</comment>
<feature type="transmembrane region" description="Helical" evidence="8">
    <location>
        <begin position="428"/>
        <end position="451"/>
    </location>
</feature>
<feature type="chain" id="PRO_5040536349" description="Dolichyl-diphosphooligosaccharide--protein glycosyltransferase subunit WBP1" evidence="8">
    <location>
        <begin position="19"/>
        <end position="463"/>
    </location>
</feature>
<comment type="similarity">
    <text evidence="3 8">Belongs to the DDOST 48 kDa subunit family.</text>
</comment>
<dbReference type="AlphaFoldDB" id="A0A9P4J6H8"/>
<dbReference type="GO" id="GO:0008250">
    <property type="term" value="C:oligosaccharyltransferase complex"/>
    <property type="evidence" value="ECO:0007669"/>
    <property type="project" value="TreeGrafter"/>
</dbReference>
<accession>A0A9P4J6H8</accession>
<evidence type="ECO:0000256" key="6">
    <source>
        <dbReference type="ARBA" id="ARBA00022989"/>
    </source>
</evidence>
<dbReference type="InterPro" id="IPR005013">
    <property type="entry name" value="DDOST_48_kDa_subunit"/>
</dbReference>